<evidence type="ECO:0000313" key="5">
    <source>
        <dbReference type="EMBL" id="GGI46649.1"/>
    </source>
</evidence>
<dbReference type="SUPFAM" id="SSF46689">
    <property type="entry name" value="Homeodomain-like"/>
    <property type="match status" value="2"/>
</dbReference>
<dbReference type="Pfam" id="PF12833">
    <property type="entry name" value="HTH_18"/>
    <property type="match status" value="1"/>
</dbReference>
<gene>
    <name evidence="5" type="ORF">GCM10008018_18150</name>
</gene>
<evidence type="ECO:0000256" key="1">
    <source>
        <dbReference type="ARBA" id="ARBA00023015"/>
    </source>
</evidence>
<dbReference type="InterPro" id="IPR018060">
    <property type="entry name" value="HTH_AraC"/>
</dbReference>
<dbReference type="Gene3D" id="1.10.10.60">
    <property type="entry name" value="Homeodomain-like"/>
    <property type="match status" value="2"/>
</dbReference>
<dbReference type="Pfam" id="PF02311">
    <property type="entry name" value="AraC_binding"/>
    <property type="match status" value="1"/>
</dbReference>
<organism evidence="5 6">
    <name type="scientific">Paenibacillus marchantiophytorum</name>
    <dbReference type="NCBI Taxonomy" id="1619310"/>
    <lineage>
        <taxon>Bacteria</taxon>
        <taxon>Bacillati</taxon>
        <taxon>Bacillota</taxon>
        <taxon>Bacilli</taxon>
        <taxon>Bacillales</taxon>
        <taxon>Paenibacillaceae</taxon>
        <taxon>Paenibacillus</taxon>
    </lineage>
</organism>
<dbReference type="PROSITE" id="PS01124">
    <property type="entry name" value="HTH_ARAC_FAMILY_2"/>
    <property type="match status" value="1"/>
</dbReference>
<proteinExistence type="predicted"/>
<dbReference type="InterPro" id="IPR037923">
    <property type="entry name" value="HTH-like"/>
</dbReference>
<feature type="domain" description="HTH araC/xylS-type" evidence="4">
    <location>
        <begin position="180"/>
        <end position="277"/>
    </location>
</feature>
<dbReference type="PANTHER" id="PTHR43280:SF28">
    <property type="entry name" value="HTH-TYPE TRANSCRIPTIONAL ACTIVATOR RHAS"/>
    <property type="match status" value="1"/>
</dbReference>
<reference evidence="6" key="1">
    <citation type="journal article" date="2019" name="Int. J. Syst. Evol. Microbiol.">
        <title>The Global Catalogue of Microorganisms (GCM) 10K type strain sequencing project: providing services to taxonomists for standard genome sequencing and annotation.</title>
        <authorList>
            <consortium name="The Broad Institute Genomics Platform"/>
            <consortium name="The Broad Institute Genome Sequencing Center for Infectious Disease"/>
            <person name="Wu L."/>
            <person name="Ma J."/>
        </authorList>
    </citation>
    <scope>NUCLEOTIDE SEQUENCE [LARGE SCALE GENOMIC DNA]</scope>
    <source>
        <strain evidence="6">CGMCC 1.15043</strain>
    </source>
</reference>
<evidence type="ECO:0000256" key="3">
    <source>
        <dbReference type="ARBA" id="ARBA00023163"/>
    </source>
</evidence>
<keyword evidence="2" id="KW-0238">DNA-binding</keyword>
<dbReference type="Gene3D" id="2.60.120.10">
    <property type="entry name" value="Jelly Rolls"/>
    <property type="match status" value="1"/>
</dbReference>
<dbReference type="InterPro" id="IPR018062">
    <property type="entry name" value="HTH_AraC-typ_CS"/>
</dbReference>
<dbReference type="PROSITE" id="PS00041">
    <property type="entry name" value="HTH_ARAC_FAMILY_1"/>
    <property type="match status" value="1"/>
</dbReference>
<evidence type="ECO:0000313" key="6">
    <source>
        <dbReference type="Proteomes" id="UP000615455"/>
    </source>
</evidence>
<dbReference type="PANTHER" id="PTHR43280">
    <property type="entry name" value="ARAC-FAMILY TRANSCRIPTIONAL REGULATOR"/>
    <property type="match status" value="1"/>
</dbReference>
<dbReference type="InterPro" id="IPR014710">
    <property type="entry name" value="RmlC-like_jellyroll"/>
</dbReference>
<keyword evidence="3" id="KW-0804">Transcription</keyword>
<dbReference type="EMBL" id="BMHE01000006">
    <property type="protein sequence ID" value="GGI46649.1"/>
    <property type="molecule type" value="Genomic_DNA"/>
</dbReference>
<keyword evidence="6" id="KW-1185">Reference proteome</keyword>
<dbReference type="SMART" id="SM00342">
    <property type="entry name" value="HTH_ARAC"/>
    <property type="match status" value="1"/>
</dbReference>
<comment type="caution">
    <text evidence="5">The sequence shown here is derived from an EMBL/GenBank/DDBJ whole genome shotgun (WGS) entry which is preliminary data.</text>
</comment>
<dbReference type="InterPro" id="IPR009057">
    <property type="entry name" value="Homeodomain-like_sf"/>
</dbReference>
<evidence type="ECO:0000259" key="4">
    <source>
        <dbReference type="PROSITE" id="PS01124"/>
    </source>
</evidence>
<accession>A0ABQ2BSK8</accession>
<name>A0ABQ2BSK8_9BACL</name>
<sequence>MDAIYRQMLHTYLNSAQLQFYVAHYGKVKADWQYHIPQPEINRMYYFEEGAGTIRIRNQTYSPQPGQLFLLPANVSIELSTEKSNTFRKYFCHFALTVGEVHLFQMFQVPHFVDVIDRTWLDERFRKLISLSESQSVSSPLQSKSVLYEILTYFLDTALIQGVEENWRIDSVAADATNMHTVLTYIDEHLSDRIKIEDLAKQLHFHPKYFIQQFKASMGISPITYITKKRMEKAQEWLMIGDISITEIADQVGMDLPYFSHSFRKLIGLSPTEYRQYWRSIIRNKVSL</sequence>
<evidence type="ECO:0000256" key="2">
    <source>
        <dbReference type="ARBA" id="ARBA00023125"/>
    </source>
</evidence>
<keyword evidence="1" id="KW-0805">Transcription regulation</keyword>
<dbReference type="SUPFAM" id="SSF51215">
    <property type="entry name" value="Regulatory protein AraC"/>
    <property type="match status" value="1"/>
</dbReference>
<protein>
    <recommendedName>
        <fullName evidence="4">HTH araC/xylS-type domain-containing protein</fullName>
    </recommendedName>
</protein>
<dbReference type="Proteomes" id="UP000615455">
    <property type="component" value="Unassembled WGS sequence"/>
</dbReference>
<dbReference type="InterPro" id="IPR003313">
    <property type="entry name" value="AraC-bd"/>
</dbReference>